<protein>
    <submittedName>
        <fullName evidence="1">Uncharacterized protein</fullName>
    </submittedName>
</protein>
<dbReference type="AlphaFoldDB" id="A0A6C0H5Q3"/>
<reference evidence="1" key="1">
    <citation type="journal article" date="2020" name="Nature">
        <title>Giant virus diversity and host interactions through global metagenomics.</title>
        <authorList>
            <person name="Schulz F."/>
            <person name="Roux S."/>
            <person name="Paez-Espino D."/>
            <person name="Jungbluth S."/>
            <person name="Walsh D.A."/>
            <person name="Denef V.J."/>
            <person name="McMahon K.D."/>
            <person name="Konstantinidis K.T."/>
            <person name="Eloe-Fadrosh E.A."/>
            <person name="Kyrpides N.C."/>
            <person name="Woyke T."/>
        </authorList>
    </citation>
    <scope>NUCLEOTIDE SEQUENCE</scope>
    <source>
        <strain evidence="1">GVMAG-M-3300023179-71</strain>
    </source>
</reference>
<organism evidence="1">
    <name type="scientific">viral metagenome</name>
    <dbReference type="NCBI Taxonomy" id="1070528"/>
    <lineage>
        <taxon>unclassified sequences</taxon>
        <taxon>metagenomes</taxon>
        <taxon>organismal metagenomes</taxon>
    </lineage>
</organism>
<sequence length="339" mass="41426">MGENYLNSYTFTTSLKETYETIKNELDLDQSIEKWIIKDDIVYNEDYVNDFITTYKLQKYEDFRHKNKTNVNKALHTNDSIMDINWDNRHLENEFDHIKKIEIFNEQLKKKEEIVNNNIKYENYYKKCQEFIIKSKLILVEKLNPTHLMKTQNLSNFLEEFLLVKLKNLYQYKQREIISSSKWFNLQLDGLNYDKKHDIEENIKKSKKLVTQLCYLLYYVPKTKELMNNIMMLNFTGNYETQWYYKSMRNKFKYQSESYLTRLYYFTGMTFNWSGWFSYLYEKASLDLNYISFLRKKYNVGKDDFDELDFVDFITNGELNEGQLFFENKNPCWTKMEIK</sequence>
<name>A0A6C0H5Q3_9ZZZZ</name>
<proteinExistence type="predicted"/>
<dbReference type="EMBL" id="MN739884">
    <property type="protein sequence ID" value="QHT75891.1"/>
    <property type="molecule type" value="Genomic_DNA"/>
</dbReference>
<evidence type="ECO:0000313" key="1">
    <source>
        <dbReference type="EMBL" id="QHT75891.1"/>
    </source>
</evidence>
<accession>A0A6C0H5Q3</accession>